<dbReference type="PATRIC" id="fig|1423776.4.peg.1580"/>
<reference evidence="6 7" key="1">
    <citation type="journal article" date="2015" name="Genome Announc.">
        <title>Expanding the biotechnology potential of lactobacilli through comparative genomics of 213 strains and associated genera.</title>
        <authorList>
            <person name="Sun Z."/>
            <person name="Harris H.M."/>
            <person name="McCann A."/>
            <person name="Guo C."/>
            <person name="Argimon S."/>
            <person name="Zhang W."/>
            <person name="Yang X."/>
            <person name="Jeffery I.B."/>
            <person name="Cooney J.C."/>
            <person name="Kagawa T.F."/>
            <person name="Liu W."/>
            <person name="Song Y."/>
            <person name="Salvetti E."/>
            <person name="Wrobel A."/>
            <person name="Rasinkangas P."/>
            <person name="Parkhill J."/>
            <person name="Rea M.C."/>
            <person name="O'Sullivan O."/>
            <person name="Ritari J."/>
            <person name="Douillard F.P."/>
            <person name="Paul Ross R."/>
            <person name="Yang R."/>
            <person name="Briner A.E."/>
            <person name="Felis G.E."/>
            <person name="de Vos W.M."/>
            <person name="Barrangou R."/>
            <person name="Klaenhammer T.R."/>
            <person name="Caufield P.W."/>
            <person name="Cui Y."/>
            <person name="Zhang H."/>
            <person name="O'Toole P.W."/>
        </authorList>
    </citation>
    <scope>NUCLEOTIDE SEQUENCE [LARGE SCALE GENOMIC DNA]</scope>
    <source>
        <strain evidence="6 7">DSM 19909</strain>
    </source>
</reference>
<dbReference type="OrthoDB" id="9803735at2"/>
<keyword evidence="7" id="KW-1185">Reference proteome</keyword>
<dbReference type="GO" id="GO:0003700">
    <property type="term" value="F:DNA-binding transcription factor activity"/>
    <property type="evidence" value="ECO:0007669"/>
    <property type="project" value="InterPro"/>
</dbReference>
<evidence type="ECO:0000256" key="1">
    <source>
        <dbReference type="ARBA" id="ARBA00009437"/>
    </source>
</evidence>
<dbReference type="PANTHER" id="PTHR30126:SF5">
    <property type="entry name" value="HTH-TYPE TRANSCRIPTIONAL ACTIVATOR CMPR"/>
    <property type="match status" value="1"/>
</dbReference>
<keyword evidence="3" id="KW-0238">DNA-binding</keyword>
<evidence type="ECO:0000313" key="6">
    <source>
        <dbReference type="EMBL" id="KRK97532.1"/>
    </source>
</evidence>
<evidence type="ECO:0000259" key="5">
    <source>
        <dbReference type="PROSITE" id="PS50931"/>
    </source>
</evidence>
<dbReference type="SUPFAM" id="SSF53850">
    <property type="entry name" value="Periplasmic binding protein-like II"/>
    <property type="match status" value="1"/>
</dbReference>
<dbReference type="AlphaFoldDB" id="A0A0R1LNR0"/>
<gene>
    <name evidence="6" type="ORF">FD04_GL001561</name>
</gene>
<comment type="similarity">
    <text evidence="1">Belongs to the LysR transcriptional regulatory family.</text>
</comment>
<dbReference type="InterPro" id="IPR036390">
    <property type="entry name" value="WH_DNA-bd_sf"/>
</dbReference>
<dbReference type="GO" id="GO:0000976">
    <property type="term" value="F:transcription cis-regulatory region binding"/>
    <property type="evidence" value="ECO:0007669"/>
    <property type="project" value="TreeGrafter"/>
</dbReference>
<evidence type="ECO:0000256" key="3">
    <source>
        <dbReference type="ARBA" id="ARBA00023125"/>
    </source>
</evidence>
<accession>A0A0R1LNR0</accession>
<dbReference type="SUPFAM" id="SSF46785">
    <property type="entry name" value="Winged helix' DNA-binding domain"/>
    <property type="match status" value="1"/>
</dbReference>
<keyword evidence="4" id="KW-0804">Transcription</keyword>
<dbReference type="PROSITE" id="PS50931">
    <property type="entry name" value="HTH_LYSR"/>
    <property type="match status" value="1"/>
</dbReference>
<dbReference type="STRING" id="1423776.FD04_GL001561"/>
<dbReference type="InterPro" id="IPR036388">
    <property type="entry name" value="WH-like_DNA-bd_sf"/>
</dbReference>
<dbReference type="InterPro" id="IPR005119">
    <property type="entry name" value="LysR_subst-bd"/>
</dbReference>
<keyword evidence="2" id="KW-0805">Transcription regulation</keyword>
<dbReference type="Pfam" id="PF03466">
    <property type="entry name" value="LysR_substrate"/>
    <property type="match status" value="1"/>
</dbReference>
<dbReference type="PANTHER" id="PTHR30126">
    <property type="entry name" value="HTH-TYPE TRANSCRIPTIONAL REGULATOR"/>
    <property type="match status" value="1"/>
</dbReference>
<proteinExistence type="inferred from homology"/>
<dbReference type="Gene3D" id="1.10.10.10">
    <property type="entry name" value="Winged helix-like DNA-binding domain superfamily/Winged helix DNA-binding domain"/>
    <property type="match status" value="1"/>
</dbReference>
<sequence>MPVIEIRQLITFQMIVSTHSYSKAAVQLGYTQSTISMQMRKLEAEIGQTLLKYDQHRVHLTAAGHALMPLVERLLQDYGTVQQFAATQQQVGQLKVAAPESLTVTMVATALQQFKQQHPQVEVKLQNATCLHNEEALIRGDVDVALMMWPSQPKAQLIDHDLGEQEMVLVTNRPHQHFSELLRSSAATFIINEPDCSYRNQFETAVWQGHQRLFPTIMLPSIAAIKSVVATGLGFSYLPRVMVESELRAGVLFACETAIENHIHAHLVTRPDNVNTMLIEDFVRLFKTVKR</sequence>
<evidence type="ECO:0000256" key="2">
    <source>
        <dbReference type="ARBA" id="ARBA00023015"/>
    </source>
</evidence>
<dbReference type="InterPro" id="IPR000847">
    <property type="entry name" value="LysR_HTH_N"/>
</dbReference>
<dbReference type="Pfam" id="PF00126">
    <property type="entry name" value="HTH_1"/>
    <property type="match status" value="1"/>
</dbReference>
<feature type="domain" description="HTH lysR-type" evidence="5">
    <location>
        <begin position="4"/>
        <end position="61"/>
    </location>
</feature>
<dbReference type="Gene3D" id="3.40.190.10">
    <property type="entry name" value="Periplasmic binding protein-like II"/>
    <property type="match status" value="2"/>
</dbReference>
<name>A0A0R1LNR0_9LACO</name>
<organism evidence="6 7">
    <name type="scientific">Secundilactobacillus odoratitofui DSM 19909 = JCM 15043</name>
    <dbReference type="NCBI Taxonomy" id="1423776"/>
    <lineage>
        <taxon>Bacteria</taxon>
        <taxon>Bacillati</taxon>
        <taxon>Bacillota</taxon>
        <taxon>Bacilli</taxon>
        <taxon>Lactobacillales</taxon>
        <taxon>Lactobacillaceae</taxon>
        <taxon>Secundilactobacillus</taxon>
    </lineage>
</organism>
<dbReference type="CDD" id="cd05466">
    <property type="entry name" value="PBP2_LTTR_substrate"/>
    <property type="match status" value="1"/>
</dbReference>
<dbReference type="RefSeq" id="WP_054700167.1">
    <property type="nucleotide sequence ID" value="NZ_AZEE01000029.1"/>
</dbReference>
<dbReference type="Proteomes" id="UP000051160">
    <property type="component" value="Unassembled WGS sequence"/>
</dbReference>
<dbReference type="EMBL" id="AZEE01000029">
    <property type="protein sequence ID" value="KRK97532.1"/>
    <property type="molecule type" value="Genomic_DNA"/>
</dbReference>
<protein>
    <recommendedName>
        <fullName evidence="5">HTH lysR-type domain-containing protein</fullName>
    </recommendedName>
</protein>
<evidence type="ECO:0000256" key="4">
    <source>
        <dbReference type="ARBA" id="ARBA00023163"/>
    </source>
</evidence>
<evidence type="ECO:0000313" key="7">
    <source>
        <dbReference type="Proteomes" id="UP000051160"/>
    </source>
</evidence>
<comment type="caution">
    <text evidence="6">The sequence shown here is derived from an EMBL/GenBank/DDBJ whole genome shotgun (WGS) entry which is preliminary data.</text>
</comment>